<gene>
    <name evidence="1" type="ORF">EZS28_011166</name>
</gene>
<sequence>MSVSPSQDLPYFPILLEIKIKQNVILIDRYQFKERRIERHANITDDLIWDLLMKLLDFDPKTRISALEAFQHQFFTSPQIIAQIPLESKCIEEKALQMDEDWITKYDMNPSSIPKINELSD</sequence>
<evidence type="ECO:0000313" key="2">
    <source>
        <dbReference type="Proteomes" id="UP000324800"/>
    </source>
</evidence>
<dbReference type="EMBL" id="SNRW01002272">
    <property type="protein sequence ID" value="KAA6393306.1"/>
    <property type="molecule type" value="Genomic_DNA"/>
</dbReference>
<organism evidence="1 2">
    <name type="scientific">Streblomastix strix</name>
    <dbReference type="NCBI Taxonomy" id="222440"/>
    <lineage>
        <taxon>Eukaryota</taxon>
        <taxon>Metamonada</taxon>
        <taxon>Preaxostyla</taxon>
        <taxon>Oxymonadida</taxon>
        <taxon>Streblomastigidae</taxon>
        <taxon>Streblomastix</taxon>
    </lineage>
</organism>
<evidence type="ECO:0000313" key="1">
    <source>
        <dbReference type="EMBL" id="KAA6393306.1"/>
    </source>
</evidence>
<proteinExistence type="predicted"/>
<dbReference type="Gene3D" id="1.10.510.10">
    <property type="entry name" value="Transferase(Phosphotransferase) domain 1"/>
    <property type="match status" value="1"/>
</dbReference>
<name>A0A5J4WEY0_9EUKA</name>
<dbReference type="SUPFAM" id="SSF56112">
    <property type="entry name" value="Protein kinase-like (PK-like)"/>
    <property type="match status" value="1"/>
</dbReference>
<protein>
    <recommendedName>
        <fullName evidence="3">Protein kinase domain-containing protein</fullName>
    </recommendedName>
</protein>
<dbReference type="Proteomes" id="UP000324800">
    <property type="component" value="Unassembled WGS sequence"/>
</dbReference>
<dbReference type="OrthoDB" id="9332038at2759"/>
<dbReference type="AlphaFoldDB" id="A0A5J4WEY0"/>
<reference evidence="1 2" key="1">
    <citation type="submission" date="2019-03" db="EMBL/GenBank/DDBJ databases">
        <title>Single cell metagenomics reveals metabolic interactions within the superorganism composed of flagellate Streblomastix strix and complex community of Bacteroidetes bacteria on its surface.</title>
        <authorList>
            <person name="Treitli S.C."/>
            <person name="Kolisko M."/>
            <person name="Husnik F."/>
            <person name="Keeling P."/>
            <person name="Hampl V."/>
        </authorList>
    </citation>
    <scope>NUCLEOTIDE SEQUENCE [LARGE SCALE GENOMIC DNA]</scope>
    <source>
        <strain evidence="1">ST1C</strain>
    </source>
</reference>
<evidence type="ECO:0008006" key="3">
    <source>
        <dbReference type="Google" id="ProtNLM"/>
    </source>
</evidence>
<accession>A0A5J4WEY0</accession>
<dbReference type="InterPro" id="IPR011009">
    <property type="entry name" value="Kinase-like_dom_sf"/>
</dbReference>
<comment type="caution">
    <text evidence="1">The sequence shown here is derived from an EMBL/GenBank/DDBJ whole genome shotgun (WGS) entry which is preliminary data.</text>
</comment>